<name>A0ABY4DQC1_9NEIS</name>
<reference evidence="2 3" key="1">
    <citation type="journal article" date="2022" name="Res Sq">
        <title>Evolution of multicellular longitudinally dividing oral cavity symbionts (Neisseriaceae).</title>
        <authorList>
            <person name="Nyongesa S."/>
            <person name="Weber P."/>
            <person name="Bernet E."/>
            <person name="Pullido F."/>
            <person name="Nieckarz M."/>
            <person name="Delaby M."/>
            <person name="Nieves C."/>
            <person name="Viehboeck T."/>
            <person name="Krause N."/>
            <person name="Rivera-Millot A."/>
            <person name="Nakamura A."/>
            <person name="Vischer N."/>
            <person name="VanNieuwenhze M."/>
            <person name="Brun Y."/>
            <person name="Cava F."/>
            <person name="Bulgheresi S."/>
            <person name="Veyrier F."/>
        </authorList>
    </citation>
    <scope>NUCLEOTIDE SEQUENCE [LARGE SCALE GENOMIC DNA]</scope>
    <source>
        <strain evidence="2 3">CCUG 63373m</strain>
    </source>
</reference>
<evidence type="ECO:0000313" key="2">
    <source>
        <dbReference type="EMBL" id="UOO81235.1"/>
    </source>
</evidence>
<dbReference type="Proteomes" id="UP000829817">
    <property type="component" value="Chromosome"/>
</dbReference>
<dbReference type="EMBL" id="CP091508">
    <property type="protein sequence ID" value="UOO81235.1"/>
    <property type="molecule type" value="Genomic_DNA"/>
</dbReference>
<evidence type="ECO:0000313" key="3">
    <source>
        <dbReference type="Proteomes" id="UP000829817"/>
    </source>
</evidence>
<accession>A0ABY4DQC1</accession>
<sequence>MGEQSETERFFAMVNGAISMIITMLSRLFLLFLLFLVIAALVVFMILFNIHPG</sequence>
<protein>
    <submittedName>
        <fullName evidence="2">Uncharacterized protein</fullName>
    </submittedName>
</protein>
<keyword evidence="1" id="KW-1133">Transmembrane helix</keyword>
<keyword evidence="1" id="KW-0472">Membrane</keyword>
<keyword evidence="1" id="KW-0812">Transmembrane</keyword>
<evidence type="ECO:0000256" key="1">
    <source>
        <dbReference type="SAM" id="Phobius"/>
    </source>
</evidence>
<keyword evidence="3" id="KW-1185">Reference proteome</keyword>
<feature type="transmembrane region" description="Helical" evidence="1">
    <location>
        <begin position="28"/>
        <end position="50"/>
    </location>
</feature>
<organism evidence="2 3">
    <name type="scientific">Uruburuella testudinis</name>
    <dbReference type="NCBI Taxonomy" id="1282863"/>
    <lineage>
        <taxon>Bacteria</taxon>
        <taxon>Pseudomonadati</taxon>
        <taxon>Pseudomonadota</taxon>
        <taxon>Betaproteobacteria</taxon>
        <taxon>Neisseriales</taxon>
        <taxon>Neisseriaceae</taxon>
        <taxon>Uruburuella</taxon>
    </lineage>
</organism>
<dbReference type="RefSeq" id="WP_244784299.1">
    <property type="nucleotide sequence ID" value="NZ_CP091508.1"/>
</dbReference>
<proteinExistence type="predicted"/>
<gene>
    <name evidence="2" type="ORF">LVJ83_09680</name>
</gene>